<reference evidence="1 2" key="1">
    <citation type="submission" date="2022-01" db="EMBL/GenBank/DDBJ databases">
        <authorList>
            <person name="Xiong W."/>
            <person name="Schranz E."/>
        </authorList>
    </citation>
    <scope>NUCLEOTIDE SEQUENCE [LARGE SCALE GENOMIC DNA]</scope>
</reference>
<sequence>MIGHIVEMDMDYIKTSHPNFVGESKAVEVTLQQVKSFKLATTVSKQKDGVESEKAPQSERGIKSRAILARPVNGIVTEQHNQPGSRAVGEVEKPTAAQVGESHRFLAMDHSFSMIHLREYGALCFDTSIGQGGTIAWKVLQYTFAYNNVHKLRK</sequence>
<accession>A0AAU9NYI8</accession>
<dbReference type="EMBL" id="CAKMRJ010005412">
    <property type="protein sequence ID" value="CAH1443021.1"/>
    <property type="molecule type" value="Genomic_DNA"/>
</dbReference>
<keyword evidence="2" id="KW-1185">Reference proteome</keyword>
<gene>
    <name evidence="1" type="ORF">LVIROSA_LOCUS28969</name>
</gene>
<proteinExistence type="predicted"/>
<comment type="caution">
    <text evidence="1">The sequence shown here is derived from an EMBL/GenBank/DDBJ whole genome shotgun (WGS) entry which is preliminary data.</text>
</comment>
<dbReference type="AlphaFoldDB" id="A0AAU9NYI8"/>
<protein>
    <submittedName>
        <fullName evidence="1">Uncharacterized protein</fullName>
    </submittedName>
</protein>
<name>A0AAU9NYI8_9ASTR</name>
<evidence type="ECO:0000313" key="1">
    <source>
        <dbReference type="EMBL" id="CAH1443021.1"/>
    </source>
</evidence>
<organism evidence="1 2">
    <name type="scientific">Lactuca virosa</name>
    <dbReference type="NCBI Taxonomy" id="75947"/>
    <lineage>
        <taxon>Eukaryota</taxon>
        <taxon>Viridiplantae</taxon>
        <taxon>Streptophyta</taxon>
        <taxon>Embryophyta</taxon>
        <taxon>Tracheophyta</taxon>
        <taxon>Spermatophyta</taxon>
        <taxon>Magnoliopsida</taxon>
        <taxon>eudicotyledons</taxon>
        <taxon>Gunneridae</taxon>
        <taxon>Pentapetalae</taxon>
        <taxon>asterids</taxon>
        <taxon>campanulids</taxon>
        <taxon>Asterales</taxon>
        <taxon>Asteraceae</taxon>
        <taxon>Cichorioideae</taxon>
        <taxon>Cichorieae</taxon>
        <taxon>Lactucinae</taxon>
        <taxon>Lactuca</taxon>
    </lineage>
</organism>
<evidence type="ECO:0000313" key="2">
    <source>
        <dbReference type="Proteomes" id="UP001157418"/>
    </source>
</evidence>
<dbReference type="Proteomes" id="UP001157418">
    <property type="component" value="Unassembled WGS sequence"/>
</dbReference>